<name>A0A0A3IBX1_9BACI</name>
<gene>
    <name evidence="1" type="ORF">CD32_23395</name>
</gene>
<evidence type="ECO:0000313" key="2">
    <source>
        <dbReference type="Proteomes" id="UP000030437"/>
    </source>
</evidence>
<dbReference type="eggNOG" id="ENOG5031007">
    <property type="taxonomic scope" value="Bacteria"/>
</dbReference>
<dbReference type="AlphaFoldDB" id="A0A0A3IBX1"/>
<protein>
    <submittedName>
        <fullName evidence="1">Uncharacterized protein</fullName>
    </submittedName>
</protein>
<comment type="caution">
    <text evidence="1">The sequence shown here is derived from an EMBL/GenBank/DDBJ whole genome shotgun (WGS) entry which is preliminary data.</text>
</comment>
<organism evidence="1 2">
    <name type="scientific">Lysinibacillus odysseyi 34hs-1 = NBRC 100172</name>
    <dbReference type="NCBI Taxonomy" id="1220589"/>
    <lineage>
        <taxon>Bacteria</taxon>
        <taxon>Bacillati</taxon>
        <taxon>Bacillota</taxon>
        <taxon>Bacilli</taxon>
        <taxon>Bacillales</taxon>
        <taxon>Bacillaceae</taxon>
        <taxon>Lysinibacillus</taxon>
    </lineage>
</organism>
<proteinExistence type="predicted"/>
<reference evidence="1 2" key="1">
    <citation type="submission" date="2014-02" db="EMBL/GenBank/DDBJ databases">
        <title>Draft genome sequence of Lysinibacillus odysseyi NBRC 100172.</title>
        <authorList>
            <person name="Zhang F."/>
            <person name="Wang G."/>
            <person name="Zhang L."/>
        </authorList>
    </citation>
    <scope>NUCLEOTIDE SEQUENCE [LARGE SCALE GENOMIC DNA]</scope>
    <source>
        <strain evidence="1 2">NBRC 100172</strain>
    </source>
</reference>
<accession>A0A0A3IBX1</accession>
<dbReference type="Proteomes" id="UP000030437">
    <property type="component" value="Unassembled WGS sequence"/>
</dbReference>
<evidence type="ECO:0000313" key="1">
    <source>
        <dbReference type="EMBL" id="KGR82224.1"/>
    </source>
</evidence>
<sequence length="430" mass="48670">MDRMLEILQKFVKEKLAYLTQQDDIQFIFDTDGELVGEIHTEQGFVSHIDFYDADQLANAGIPFSNSAMMNAAVRPNDVTEELKAAEIPRIAWEMKEALDDRALQLDYIVDYDTNYLAVFEEVELRYGLPIPNTGLQLAIKRDGTLSSATFMRQPFTIIYPEHMISKEEARRVLQGVPLVQLSFRQEDWQYVYVPTFDVYGVEADGQLMHLGGKTTYEPLPEVKAIPGSLQDLLLGGRAGQATMDDTEEGFYWEYTAYGELSSPILQQPAFEHACRALQTITGDLYGSYLLEQREHPAEVSIDLQDAACKWITYHFVYCYKGLYLIDHAAEITVHRVTGQIGHVTVPKIPVEKLAVSKPPSITLETANNMARQLVDVKLSMERVDIVNNLYTAVYMIEYPSSPTKGEIKSIDAYSGEIRFVETGLMDIEE</sequence>
<dbReference type="EMBL" id="JPVP01000060">
    <property type="protein sequence ID" value="KGR82224.1"/>
    <property type="molecule type" value="Genomic_DNA"/>
</dbReference>
<keyword evidence="2" id="KW-1185">Reference proteome</keyword>